<dbReference type="PANTHER" id="PTHR32089:SF112">
    <property type="entry name" value="LYSOZYME-LIKE PROTEIN-RELATED"/>
    <property type="match status" value="1"/>
</dbReference>
<dbReference type="PROSITE" id="PS50111">
    <property type="entry name" value="CHEMOTAXIS_TRANSDUC_2"/>
    <property type="match status" value="1"/>
</dbReference>
<keyword evidence="12" id="KW-1185">Reference proteome</keyword>
<dbReference type="SMART" id="SM00283">
    <property type="entry name" value="MA"/>
    <property type="match status" value="1"/>
</dbReference>
<evidence type="ECO:0000256" key="1">
    <source>
        <dbReference type="ARBA" id="ARBA00004236"/>
    </source>
</evidence>
<feature type="domain" description="HAMP" evidence="10">
    <location>
        <begin position="205"/>
        <end position="258"/>
    </location>
</feature>
<dbReference type="InterPro" id="IPR024478">
    <property type="entry name" value="HlyB_4HB_MCP"/>
</dbReference>
<dbReference type="RefSeq" id="WP_322446566.1">
    <property type="nucleotide sequence ID" value="NZ_JAXOFX010000006.1"/>
</dbReference>
<comment type="subcellular location">
    <subcellularLocation>
        <location evidence="1">Cell membrane</location>
    </subcellularLocation>
</comment>
<dbReference type="PANTHER" id="PTHR32089">
    <property type="entry name" value="METHYL-ACCEPTING CHEMOTAXIS PROTEIN MCPB"/>
    <property type="match status" value="1"/>
</dbReference>
<dbReference type="InterPro" id="IPR004090">
    <property type="entry name" value="Chemotax_Me-accpt_rcpt"/>
</dbReference>
<keyword evidence="4 6" id="KW-0807">Transducer</keyword>
<dbReference type="Gene3D" id="6.10.340.10">
    <property type="match status" value="1"/>
</dbReference>
<comment type="caution">
    <text evidence="11">The sequence shown here is derived from an EMBL/GenBank/DDBJ whole genome shotgun (WGS) entry which is preliminary data.</text>
</comment>
<dbReference type="SMART" id="SM00304">
    <property type="entry name" value="HAMP"/>
    <property type="match status" value="1"/>
</dbReference>
<proteinExistence type="inferred from homology"/>
<evidence type="ECO:0000259" key="10">
    <source>
        <dbReference type="PROSITE" id="PS50885"/>
    </source>
</evidence>
<evidence type="ECO:0000256" key="6">
    <source>
        <dbReference type="PROSITE-ProRule" id="PRU00284"/>
    </source>
</evidence>
<dbReference type="Pfam" id="PF12729">
    <property type="entry name" value="4HB_MCP_1"/>
    <property type="match status" value="1"/>
</dbReference>
<evidence type="ECO:0000256" key="4">
    <source>
        <dbReference type="ARBA" id="ARBA00023224"/>
    </source>
</evidence>
<feature type="domain" description="Methyl-accepting transducer" evidence="9">
    <location>
        <begin position="277"/>
        <end position="513"/>
    </location>
</feature>
<dbReference type="SUPFAM" id="SSF58104">
    <property type="entry name" value="Methyl-accepting chemotaxis protein (MCP) signaling domain"/>
    <property type="match status" value="1"/>
</dbReference>
<dbReference type="PRINTS" id="PR00260">
    <property type="entry name" value="CHEMTRNSDUCR"/>
</dbReference>
<evidence type="ECO:0000256" key="7">
    <source>
        <dbReference type="SAM" id="MobiDB-lite"/>
    </source>
</evidence>
<evidence type="ECO:0000256" key="2">
    <source>
        <dbReference type="ARBA" id="ARBA00022475"/>
    </source>
</evidence>
<dbReference type="EMBL" id="JAXOFX010000006">
    <property type="protein sequence ID" value="MDZ5472263.1"/>
    <property type="molecule type" value="Genomic_DNA"/>
</dbReference>
<dbReference type="Pfam" id="PF00672">
    <property type="entry name" value="HAMP"/>
    <property type="match status" value="1"/>
</dbReference>
<dbReference type="InterPro" id="IPR003660">
    <property type="entry name" value="HAMP_dom"/>
</dbReference>
<dbReference type="CDD" id="cd11386">
    <property type="entry name" value="MCP_signal"/>
    <property type="match status" value="1"/>
</dbReference>
<dbReference type="InterPro" id="IPR004089">
    <property type="entry name" value="MCPsignal_dom"/>
</dbReference>
<gene>
    <name evidence="11" type="ORF">SM124_10940</name>
</gene>
<comment type="similarity">
    <text evidence="5">Belongs to the methyl-accepting chemotaxis (MCP) protein family.</text>
</comment>
<dbReference type="Proteomes" id="UP001290455">
    <property type="component" value="Unassembled WGS sequence"/>
</dbReference>
<dbReference type="Gene3D" id="1.10.287.950">
    <property type="entry name" value="Methyl-accepting chemotaxis protein"/>
    <property type="match status" value="1"/>
</dbReference>
<sequence>MNWTIRKKLISGFSIILILLVLVGGFGTFQLANVNEGYKALFDDRVSKLMLVKDLKQEMTNQTLAVRGYVISNDESHLKNYEEANNQFINKLDELKAVTTAERPKQLVEYLYILHQKFSDVMGQAISFKKVGNEDGYAMVMNTSANEVSAAFNETIEELITYQVSHMETGIESTTSEVIQTGNISLIIVIVSLVLGVVIAFMISRQITLPVQTVVQAMKEVASGNLSVSRVNVKTKDEIRQLGDAFNQMTTDLRSVVSEVRSSASSVAASSEQLTASAEESSSSSEEIAQLIQQNAEGTEQQLRLFSEIKTSMEEMASGMDQMTQNSEDMLHSTESANLITKEGAESITNVVNQMTKINESVHSTADTVRELGNQSKEIQNIVGFITQIAEQTNLLALNAAIEAARAGEHGKGFAVVADEVRKLAEESRKSAEQITGMIHKIQEETTKAVTSMEEQNQVVEEGLQFTNKAHSSFEQIENSIDVVARKVEEVSSSIEELHALSGQMVQAIEHVQSIAEAGVASSQQVSAGTQENVATIEEVTASAQSLSQLAVNLQELVARFKV</sequence>
<evidence type="ECO:0000256" key="5">
    <source>
        <dbReference type="ARBA" id="ARBA00029447"/>
    </source>
</evidence>
<keyword evidence="3 8" id="KW-0472">Membrane</keyword>
<keyword evidence="8" id="KW-0812">Transmembrane</keyword>
<keyword evidence="2" id="KW-1003">Cell membrane</keyword>
<evidence type="ECO:0000259" key="9">
    <source>
        <dbReference type="PROSITE" id="PS50111"/>
    </source>
</evidence>
<reference evidence="11 12" key="1">
    <citation type="submission" date="2023-11" db="EMBL/GenBank/DDBJ databases">
        <title>Bacillus jintuensis, isolated from a mudflat on the Beibu Gulf coast.</title>
        <authorList>
            <person name="Li M."/>
        </authorList>
    </citation>
    <scope>NUCLEOTIDE SEQUENCE [LARGE SCALE GENOMIC DNA]</scope>
    <source>
        <strain evidence="11 12">31A1R</strain>
    </source>
</reference>
<name>A0ABU5IYM0_9BACI</name>
<feature type="transmembrane region" description="Helical" evidence="8">
    <location>
        <begin position="184"/>
        <end position="203"/>
    </location>
</feature>
<evidence type="ECO:0000256" key="3">
    <source>
        <dbReference type="ARBA" id="ARBA00023136"/>
    </source>
</evidence>
<dbReference type="PROSITE" id="PS50885">
    <property type="entry name" value="HAMP"/>
    <property type="match status" value="1"/>
</dbReference>
<accession>A0ABU5IYM0</accession>
<dbReference type="Pfam" id="PF00015">
    <property type="entry name" value="MCPsignal"/>
    <property type="match status" value="1"/>
</dbReference>
<evidence type="ECO:0000313" key="11">
    <source>
        <dbReference type="EMBL" id="MDZ5472263.1"/>
    </source>
</evidence>
<keyword evidence="8" id="KW-1133">Transmembrane helix</keyword>
<evidence type="ECO:0000256" key="8">
    <source>
        <dbReference type="SAM" id="Phobius"/>
    </source>
</evidence>
<dbReference type="CDD" id="cd06225">
    <property type="entry name" value="HAMP"/>
    <property type="match status" value="1"/>
</dbReference>
<protein>
    <submittedName>
        <fullName evidence="11">Methyl-accepting chemotaxis protein</fullName>
    </submittedName>
</protein>
<feature type="region of interest" description="Disordered" evidence="7">
    <location>
        <begin position="268"/>
        <end position="288"/>
    </location>
</feature>
<evidence type="ECO:0000313" key="12">
    <source>
        <dbReference type="Proteomes" id="UP001290455"/>
    </source>
</evidence>
<organism evidence="11 12">
    <name type="scientific">Robertmurraya mangrovi</name>
    <dbReference type="NCBI Taxonomy" id="3098077"/>
    <lineage>
        <taxon>Bacteria</taxon>
        <taxon>Bacillati</taxon>
        <taxon>Bacillota</taxon>
        <taxon>Bacilli</taxon>
        <taxon>Bacillales</taxon>
        <taxon>Bacillaceae</taxon>
        <taxon>Robertmurraya</taxon>
    </lineage>
</organism>